<dbReference type="AlphaFoldDB" id="A0A401Q3W6"/>
<dbReference type="PROSITE" id="PS50188">
    <property type="entry name" value="B302_SPRY"/>
    <property type="match status" value="1"/>
</dbReference>
<dbReference type="Pfam" id="PF13765">
    <property type="entry name" value="PRY"/>
    <property type="match status" value="1"/>
</dbReference>
<protein>
    <recommendedName>
        <fullName evidence="1">B30.2/SPRY domain-containing protein</fullName>
    </recommendedName>
</protein>
<dbReference type="InterPro" id="IPR050143">
    <property type="entry name" value="TRIM/RBCC"/>
</dbReference>
<dbReference type="InterPro" id="IPR003877">
    <property type="entry name" value="SPRY_dom"/>
</dbReference>
<dbReference type="PANTHER" id="PTHR24103">
    <property type="entry name" value="E3 UBIQUITIN-PROTEIN LIGASE TRIM"/>
    <property type="match status" value="1"/>
</dbReference>
<gene>
    <name evidence="2" type="ORF">scyTo_0019654</name>
</gene>
<reference evidence="2 3" key="1">
    <citation type="journal article" date="2018" name="Nat. Ecol. Evol.">
        <title>Shark genomes provide insights into elasmobranch evolution and the origin of vertebrates.</title>
        <authorList>
            <person name="Hara Y"/>
            <person name="Yamaguchi K"/>
            <person name="Onimaru K"/>
            <person name="Kadota M"/>
            <person name="Koyanagi M"/>
            <person name="Keeley SD"/>
            <person name="Tatsumi K"/>
            <person name="Tanaka K"/>
            <person name="Motone F"/>
            <person name="Kageyama Y"/>
            <person name="Nozu R"/>
            <person name="Adachi N"/>
            <person name="Nishimura O"/>
            <person name="Nakagawa R"/>
            <person name="Tanegashima C"/>
            <person name="Kiyatake I"/>
            <person name="Matsumoto R"/>
            <person name="Murakumo K"/>
            <person name="Nishida K"/>
            <person name="Terakita A"/>
            <person name="Kuratani S"/>
            <person name="Sato K"/>
            <person name="Hyodo S Kuraku.S."/>
        </authorList>
    </citation>
    <scope>NUCLEOTIDE SEQUENCE [LARGE SCALE GENOMIC DNA]</scope>
</reference>
<dbReference type="InterPro" id="IPR043136">
    <property type="entry name" value="B30.2/SPRY_sf"/>
</dbReference>
<dbReference type="Gene3D" id="2.60.120.920">
    <property type="match status" value="1"/>
</dbReference>
<feature type="domain" description="B30.2/SPRY" evidence="1">
    <location>
        <begin position="103"/>
        <end position="299"/>
    </location>
</feature>
<dbReference type="CDD" id="cd13733">
    <property type="entry name" value="SPRY_PRY_C-I_1"/>
    <property type="match status" value="1"/>
</dbReference>
<dbReference type="FunFam" id="2.60.120.920:FF:000004">
    <property type="entry name" value="Butyrophilin subfamily 1 member A1"/>
    <property type="match status" value="1"/>
</dbReference>
<dbReference type="InterPro" id="IPR006574">
    <property type="entry name" value="PRY"/>
</dbReference>
<dbReference type="SMART" id="SM00589">
    <property type="entry name" value="PRY"/>
    <property type="match status" value="1"/>
</dbReference>
<evidence type="ECO:0000259" key="1">
    <source>
        <dbReference type="PROSITE" id="PS50188"/>
    </source>
</evidence>
<dbReference type="InterPro" id="IPR013320">
    <property type="entry name" value="ConA-like_dom_sf"/>
</dbReference>
<dbReference type="OMA" id="MERCYAR"/>
<dbReference type="InterPro" id="IPR003879">
    <property type="entry name" value="Butyrophylin_SPRY"/>
</dbReference>
<accession>A0A401Q3W6</accession>
<dbReference type="EMBL" id="BFAA01014836">
    <property type="protein sequence ID" value="GCB80065.1"/>
    <property type="molecule type" value="Genomic_DNA"/>
</dbReference>
<dbReference type="STRING" id="75743.A0A401Q3W6"/>
<evidence type="ECO:0000313" key="3">
    <source>
        <dbReference type="Proteomes" id="UP000288216"/>
    </source>
</evidence>
<keyword evidence="3" id="KW-1185">Reference proteome</keyword>
<dbReference type="OrthoDB" id="128536at2759"/>
<name>A0A401Q3W6_SCYTO</name>
<evidence type="ECO:0000313" key="2">
    <source>
        <dbReference type="EMBL" id="GCB80065.1"/>
    </source>
</evidence>
<dbReference type="SMART" id="SM00449">
    <property type="entry name" value="SPRY"/>
    <property type="match status" value="1"/>
</dbReference>
<dbReference type="PRINTS" id="PR01407">
    <property type="entry name" value="BUTYPHLNCDUF"/>
</dbReference>
<dbReference type="Pfam" id="PF00622">
    <property type="entry name" value="SPRY"/>
    <property type="match status" value="1"/>
</dbReference>
<proteinExistence type="predicted"/>
<organism evidence="2 3">
    <name type="scientific">Scyliorhinus torazame</name>
    <name type="common">Cloudy catshark</name>
    <name type="synonym">Catulus torazame</name>
    <dbReference type="NCBI Taxonomy" id="75743"/>
    <lineage>
        <taxon>Eukaryota</taxon>
        <taxon>Metazoa</taxon>
        <taxon>Chordata</taxon>
        <taxon>Craniata</taxon>
        <taxon>Vertebrata</taxon>
        <taxon>Chondrichthyes</taxon>
        <taxon>Elasmobranchii</taxon>
        <taxon>Galeomorphii</taxon>
        <taxon>Galeoidea</taxon>
        <taxon>Carcharhiniformes</taxon>
        <taxon>Scyliorhinidae</taxon>
        <taxon>Scyliorhinus</taxon>
    </lineage>
</organism>
<dbReference type="Proteomes" id="UP000288216">
    <property type="component" value="Unassembled WGS sequence"/>
</dbReference>
<comment type="caution">
    <text evidence="2">The sequence shown here is derived from an EMBL/GenBank/DDBJ whole genome shotgun (WGS) entry which is preliminary data.</text>
</comment>
<dbReference type="InterPro" id="IPR001870">
    <property type="entry name" value="B30.2/SPRY"/>
</dbReference>
<sequence length="299" mass="34189">MHHVSEEFARMRQFLDERELALKKELAEHMRSLLQPLEENLRGIQRALISIQKDIIYCQTAANQHDSLQFLQEINWLRERPNEEIKHPSVLSAKPCMGLFQGPLQYRVWKEMKNSIIPVPAPLTLDPNTANPWLVLLEDMTSAGVNETWQEVADDPRRFDSSPCVLACQGFETGKHYWEVEVRGKTEWVVGVARESAQRKGDITLSPQDGYWAMWLRNGSNYRALTSPPTRLALASHPGKVGVYLDHEGGQVSFYDADQMSHLYTFAATFAEKLYPFFSPGLRDGRRNSAPVTVHQLKL</sequence>
<dbReference type="SUPFAM" id="SSF49899">
    <property type="entry name" value="Concanavalin A-like lectins/glucanases"/>
    <property type="match status" value="1"/>
</dbReference>